<evidence type="ECO:0000256" key="3">
    <source>
        <dbReference type="ARBA" id="ARBA00007980"/>
    </source>
</evidence>
<protein>
    <recommendedName>
        <fullName evidence="4">Multifunctional methyltransferase subunit TRM112-like protein</fullName>
    </recommendedName>
    <alternativeName>
        <fullName evidence="7">tRNA methyltransferase 112 homolog</fullName>
    </alternativeName>
</protein>
<organism evidence="8 9">
    <name type="scientific">Engystomops pustulosus</name>
    <name type="common">Tungara frog</name>
    <name type="synonym">Physalaemus pustulosus</name>
    <dbReference type="NCBI Taxonomy" id="76066"/>
    <lineage>
        <taxon>Eukaryota</taxon>
        <taxon>Metazoa</taxon>
        <taxon>Chordata</taxon>
        <taxon>Craniata</taxon>
        <taxon>Vertebrata</taxon>
        <taxon>Euteleostomi</taxon>
        <taxon>Amphibia</taxon>
        <taxon>Batrachia</taxon>
        <taxon>Anura</taxon>
        <taxon>Neobatrachia</taxon>
        <taxon>Hyloidea</taxon>
        <taxon>Leptodactylidae</taxon>
        <taxon>Leiuperinae</taxon>
        <taxon>Engystomops</taxon>
    </lineage>
</organism>
<name>A0AAV7ASG1_ENGPU</name>
<dbReference type="InterPro" id="IPR039127">
    <property type="entry name" value="Trm112"/>
</dbReference>
<comment type="caution">
    <text evidence="8">The sequence shown here is derived from an EMBL/GenBank/DDBJ whole genome shotgun (WGS) entry which is preliminary data.</text>
</comment>
<evidence type="ECO:0000313" key="8">
    <source>
        <dbReference type="EMBL" id="KAG8564192.1"/>
    </source>
</evidence>
<evidence type="ECO:0000256" key="7">
    <source>
        <dbReference type="ARBA" id="ARBA00030516"/>
    </source>
</evidence>
<comment type="subcellular location">
    <subcellularLocation>
        <location evidence="1">Cytoplasm</location>
        <location evidence="1">Perinuclear region</location>
    </subcellularLocation>
    <subcellularLocation>
        <location evidence="2">Nucleus</location>
        <location evidence="2">Nucleoplasm</location>
    </subcellularLocation>
</comment>
<dbReference type="Gene3D" id="2.20.25.10">
    <property type="match status" value="1"/>
</dbReference>
<keyword evidence="5" id="KW-0963">Cytoplasm</keyword>
<dbReference type="GO" id="GO:0030488">
    <property type="term" value="P:tRNA methylation"/>
    <property type="evidence" value="ECO:0007669"/>
    <property type="project" value="TreeGrafter"/>
</dbReference>
<dbReference type="Pfam" id="PF03966">
    <property type="entry name" value="Trm112p"/>
    <property type="match status" value="1"/>
</dbReference>
<keyword evidence="9" id="KW-1185">Reference proteome</keyword>
<proteinExistence type="inferred from homology"/>
<dbReference type="GO" id="GO:0005654">
    <property type="term" value="C:nucleoplasm"/>
    <property type="evidence" value="ECO:0007669"/>
    <property type="project" value="UniProtKB-SubCell"/>
</dbReference>
<evidence type="ECO:0000256" key="2">
    <source>
        <dbReference type="ARBA" id="ARBA00004642"/>
    </source>
</evidence>
<dbReference type="PANTHER" id="PTHR12773">
    <property type="entry name" value="UPF0315 PROTEIN-RELATED"/>
    <property type="match status" value="1"/>
</dbReference>
<gene>
    <name evidence="8" type="ORF">GDO81_016363</name>
</gene>
<dbReference type="Proteomes" id="UP000824782">
    <property type="component" value="Unassembled WGS sequence"/>
</dbReference>
<dbReference type="InterPro" id="IPR005651">
    <property type="entry name" value="Trm112-like"/>
</dbReference>
<evidence type="ECO:0000256" key="1">
    <source>
        <dbReference type="ARBA" id="ARBA00004556"/>
    </source>
</evidence>
<dbReference type="GO" id="GO:0048471">
    <property type="term" value="C:perinuclear region of cytoplasm"/>
    <property type="evidence" value="ECO:0007669"/>
    <property type="project" value="UniProtKB-SubCell"/>
</dbReference>
<dbReference type="CDD" id="cd21089">
    <property type="entry name" value="Trm112-like"/>
    <property type="match status" value="1"/>
</dbReference>
<reference evidence="8" key="1">
    <citation type="thesis" date="2020" institute="ProQuest LLC" country="789 East Eisenhower Parkway, Ann Arbor, MI, USA">
        <title>Comparative Genomics and Chromosome Evolution.</title>
        <authorList>
            <person name="Mudd A.B."/>
        </authorList>
    </citation>
    <scope>NUCLEOTIDE SEQUENCE</scope>
    <source>
        <strain evidence="8">237g6f4</strain>
        <tissue evidence="8">Blood</tissue>
    </source>
</reference>
<dbReference type="SUPFAM" id="SSF158997">
    <property type="entry name" value="Trm112p-like"/>
    <property type="match status" value="1"/>
</dbReference>
<dbReference type="GO" id="GO:0046982">
    <property type="term" value="F:protein heterodimerization activity"/>
    <property type="evidence" value="ECO:0007669"/>
    <property type="project" value="InterPro"/>
</dbReference>
<dbReference type="GO" id="GO:0070476">
    <property type="term" value="P:rRNA (guanine-N7)-methylation"/>
    <property type="evidence" value="ECO:0007669"/>
    <property type="project" value="TreeGrafter"/>
</dbReference>
<evidence type="ECO:0000256" key="4">
    <source>
        <dbReference type="ARBA" id="ARBA00019989"/>
    </source>
</evidence>
<comment type="similarity">
    <text evidence="3">Belongs to the TRM112 family.</text>
</comment>
<evidence type="ECO:0000256" key="5">
    <source>
        <dbReference type="ARBA" id="ARBA00022490"/>
    </source>
</evidence>
<evidence type="ECO:0000313" key="9">
    <source>
        <dbReference type="Proteomes" id="UP000824782"/>
    </source>
</evidence>
<keyword evidence="6" id="KW-0539">Nucleus</keyword>
<dbReference type="PANTHER" id="PTHR12773:SF0">
    <property type="entry name" value="MULTIFUNCTIONAL METHYLTRANSFERASE SUBUNIT TRM112-LIKE PROTEIN"/>
    <property type="match status" value="1"/>
</dbReference>
<dbReference type="EMBL" id="WNYA01000007">
    <property type="protein sequence ID" value="KAG8564192.1"/>
    <property type="molecule type" value="Genomic_DNA"/>
</dbReference>
<sequence length="128" mass="14477">MKLLTHNMLRSHVSGVTRGFPLIIRADEVKLNSVDFNREFVARMIPKLEWEALVQSAESVSITYLGHGSDLPRELASGYENDEEFLKKVHHVLLEVEVMEGALQCPESGTEFPINRGIPNMLINEEES</sequence>
<accession>A0AAV7ASG1</accession>
<dbReference type="AlphaFoldDB" id="A0AAV7ASG1"/>
<evidence type="ECO:0000256" key="6">
    <source>
        <dbReference type="ARBA" id="ARBA00023242"/>
    </source>
</evidence>
<dbReference type="FunFam" id="2.20.25.10:FF:000015">
    <property type="entry name" value="Multifunctional methyltransferase subunit TRM112-like protein"/>
    <property type="match status" value="1"/>
</dbReference>